<dbReference type="EMBL" id="FQTV01000002">
    <property type="protein sequence ID" value="SHE53208.1"/>
    <property type="molecule type" value="Genomic_DNA"/>
</dbReference>
<dbReference type="InterPro" id="IPR025079">
    <property type="entry name" value="DUF3943"/>
</dbReference>
<dbReference type="AlphaFoldDB" id="A0A1M4U982"/>
<proteinExistence type="predicted"/>
<dbReference type="Proteomes" id="UP000184509">
    <property type="component" value="Unassembled WGS sequence"/>
</dbReference>
<dbReference type="Pfam" id="PF13084">
    <property type="entry name" value="DUF3943"/>
    <property type="match status" value="1"/>
</dbReference>
<organism evidence="2 3">
    <name type="scientific">Bacteroides luti</name>
    <dbReference type="NCBI Taxonomy" id="1297750"/>
    <lineage>
        <taxon>Bacteria</taxon>
        <taxon>Pseudomonadati</taxon>
        <taxon>Bacteroidota</taxon>
        <taxon>Bacteroidia</taxon>
        <taxon>Bacteroidales</taxon>
        <taxon>Bacteroidaceae</taxon>
        <taxon>Bacteroides</taxon>
    </lineage>
</organism>
<name>A0A1M4U982_9BACE</name>
<dbReference type="RefSeq" id="WP_245797047.1">
    <property type="nucleotide sequence ID" value="NZ_FQTV01000002.1"/>
</dbReference>
<accession>A0A1M4U982</accession>
<sequence length="310" mass="35516">MKRLLAYIILSILTMGEICSQQADSLFVYNDSVRMRKHPWRAAFENVMINAAIWADNRFERKADYAKISINTIRTNIKRGFVWDNDLFASNQLLHPIHGSLFFSAARSNGLNYWESLPYSFMGSFSWELCAETTPPSINDLLSTSFGGAALGEVSYRLSTLVLDDSKTGAARLWREFVGTVVSPVRGLNRIITGKAWKVRHKYYKYIDYEKIPVNISVSLGDRYMADDNRFFRQNNNAYLEYQMNYGDILSNETTKPYDFFKFNVLFNLGGTQPIVSNVSLVAKLAAKCYEPLPGHKALIGLFQHFDYYN</sequence>
<evidence type="ECO:0000259" key="1">
    <source>
        <dbReference type="Pfam" id="PF13084"/>
    </source>
</evidence>
<evidence type="ECO:0000313" key="2">
    <source>
        <dbReference type="EMBL" id="SHE53208.1"/>
    </source>
</evidence>
<reference evidence="3" key="1">
    <citation type="submission" date="2016-11" db="EMBL/GenBank/DDBJ databases">
        <authorList>
            <person name="Varghese N."/>
            <person name="Submissions S."/>
        </authorList>
    </citation>
    <scope>NUCLEOTIDE SEQUENCE [LARGE SCALE GENOMIC DNA]</scope>
    <source>
        <strain evidence="3">DSM 26991</strain>
    </source>
</reference>
<evidence type="ECO:0000313" key="3">
    <source>
        <dbReference type="Proteomes" id="UP000184509"/>
    </source>
</evidence>
<dbReference type="STRING" id="1297750.SAMN05444405_10227"/>
<protein>
    <recommendedName>
        <fullName evidence="1">DUF3943 domain-containing protein</fullName>
    </recommendedName>
</protein>
<keyword evidence="3" id="KW-1185">Reference proteome</keyword>
<feature type="domain" description="DUF3943" evidence="1">
    <location>
        <begin position="80"/>
        <end position="185"/>
    </location>
</feature>
<gene>
    <name evidence="2" type="ORF">SAMN05444405_10227</name>
</gene>